<protein>
    <recommendedName>
        <fullName evidence="3">Mitochondrial adapter protein MCP1 transmembrane domain-containing protein</fullName>
    </recommendedName>
</protein>
<reference evidence="4" key="2">
    <citation type="submission" date="2021-01" db="EMBL/GenBank/DDBJ databases">
        <authorList>
            <person name="Schikora-Tamarit M.A."/>
        </authorList>
    </citation>
    <scope>NUCLEOTIDE SEQUENCE</scope>
    <source>
        <strain evidence="4">CBS6341</strain>
    </source>
</reference>
<dbReference type="AlphaFoldDB" id="A0A9P8PIG3"/>
<feature type="transmembrane region" description="Helical" evidence="2">
    <location>
        <begin position="118"/>
        <end position="137"/>
    </location>
</feature>
<dbReference type="PANTHER" id="PTHR38409:SF1">
    <property type="entry name" value="MITOCHONDRIAL ADAPTER PROTEIN MCP1"/>
    <property type="match status" value="1"/>
</dbReference>
<sequence length="334" mass="38294">MSSSESNNDSYDLKPVIPEPFETNSTESLDYNDNDNDNDNENYSYTSRPGINSNKYSKFSKLIPILTKLQKYSSISFSIFILIHGSTIIFGPLISTKFTNELISLGRQIYQVSGIEEWLVWGSLSLHIFSGIGLRIYKNYLYRLKYGSKRNPPVINQNILNKDYSTGKIEIKDDSKIGLIGGIPNYFGLGIKISKSFKNFGLSPLQLSGYLLIPLISYHSFQSRILPLLIENDSSYISIEYISYILNYSLSSTIFNWLLYSSLSVLTIYHSIYGILKWNKIKDFKIRKFFANIINGLSILSIISIYKLSKSDNLNNIGGFIINKFNHYLNYIWF</sequence>
<feature type="transmembrane region" description="Helical" evidence="2">
    <location>
        <begin position="75"/>
        <end position="98"/>
    </location>
</feature>
<dbReference type="GO" id="GO:0007005">
    <property type="term" value="P:mitochondrion organization"/>
    <property type="evidence" value="ECO:0007669"/>
    <property type="project" value="TreeGrafter"/>
</dbReference>
<gene>
    <name evidence="4" type="ORF">WICMUC_004055</name>
</gene>
<comment type="caution">
    <text evidence="4">The sequence shown here is derived from an EMBL/GenBank/DDBJ whole genome shotgun (WGS) entry which is preliminary data.</text>
</comment>
<dbReference type="Pfam" id="PF07950">
    <property type="entry name" value="MCP1_TM"/>
    <property type="match status" value="1"/>
</dbReference>
<dbReference type="OrthoDB" id="10259513at2759"/>
<feature type="compositionally biased region" description="Polar residues" evidence="1">
    <location>
        <begin position="1"/>
        <end position="10"/>
    </location>
</feature>
<dbReference type="GO" id="GO:0055088">
    <property type="term" value="P:lipid homeostasis"/>
    <property type="evidence" value="ECO:0007669"/>
    <property type="project" value="InterPro"/>
</dbReference>
<dbReference type="PANTHER" id="PTHR38409">
    <property type="entry name" value="MDM10-COMPLEMENTING PROTEIN 1"/>
    <property type="match status" value="1"/>
</dbReference>
<feature type="transmembrane region" description="Helical" evidence="2">
    <location>
        <begin position="200"/>
        <end position="221"/>
    </location>
</feature>
<keyword evidence="2" id="KW-0812">Transmembrane</keyword>
<dbReference type="InterPro" id="IPR012472">
    <property type="entry name" value="MCP1_TM"/>
</dbReference>
<evidence type="ECO:0000313" key="4">
    <source>
        <dbReference type="EMBL" id="KAH3672833.1"/>
    </source>
</evidence>
<dbReference type="GO" id="GO:0005741">
    <property type="term" value="C:mitochondrial outer membrane"/>
    <property type="evidence" value="ECO:0007669"/>
    <property type="project" value="TreeGrafter"/>
</dbReference>
<dbReference type="EMBL" id="JAEUBF010001112">
    <property type="protein sequence ID" value="KAH3672833.1"/>
    <property type="molecule type" value="Genomic_DNA"/>
</dbReference>
<feature type="transmembrane region" description="Helical" evidence="2">
    <location>
        <begin position="241"/>
        <end position="269"/>
    </location>
</feature>
<name>A0A9P8PIG3_9ASCO</name>
<evidence type="ECO:0000313" key="5">
    <source>
        <dbReference type="Proteomes" id="UP000769528"/>
    </source>
</evidence>
<proteinExistence type="predicted"/>
<evidence type="ECO:0000256" key="2">
    <source>
        <dbReference type="SAM" id="Phobius"/>
    </source>
</evidence>
<feature type="region of interest" description="Disordered" evidence="1">
    <location>
        <begin position="1"/>
        <end position="49"/>
    </location>
</feature>
<feature type="compositionally biased region" description="Acidic residues" evidence="1">
    <location>
        <begin position="30"/>
        <end position="40"/>
    </location>
</feature>
<feature type="transmembrane region" description="Helical" evidence="2">
    <location>
        <begin position="289"/>
        <end position="306"/>
    </location>
</feature>
<reference evidence="4" key="1">
    <citation type="journal article" date="2021" name="Open Biol.">
        <title>Shared evolutionary footprints suggest mitochondrial oxidative damage underlies multiple complex I losses in fungi.</title>
        <authorList>
            <person name="Schikora-Tamarit M.A."/>
            <person name="Marcet-Houben M."/>
            <person name="Nosek J."/>
            <person name="Gabaldon T."/>
        </authorList>
    </citation>
    <scope>NUCLEOTIDE SEQUENCE</scope>
    <source>
        <strain evidence="4">CBS6341</strain>
    </source>
</reference>
<dbReference type="Proteomes" id="UP000769528">
    <property type="component" value="Unassembled WGS sequence"/>
</dbReference>
<accession>A0A9P8PIG3</accession>
<keyword evidence="2" id="KW-0472">Membrane</keyword>
<dbReference type="InterPro" id="IPR039960">
    <property type="entry name" value="MCP1"/>
</dbReference>
<keyword evidence="5" id="KW-1185">Reference proteome</keyword>
<keyword evidence="2" id="KW-1133">Transmembrane helix</keyword>
<evidence type="ECO:0000256" key="1">
    <source>
        <dbReference type="SAM" id="MobiDB-lite"/>
    </source>
</evidence>
<evidence type="ECO:0000259" key="3">
    <source>
        <dbReference type="Pfam" id="PF07950"/>
    </source>
</evidence>
<organism evidence="4 5">
    <name type="scientific">Wickerhamomyces mucosus</name>
    <dbReference type="NCBI Taxonomy" id="1378264"/>
    <lineage>
        <taxon>Eukaryota</taxon>
        <taxon>Fungi</taxon>
        <taxon>Dikarya</taxon>
        <taxon>Ascomycota</taxon>
        <taxon>Saccharomycotina</taxon>
        <taxon>Saccharomycetes</taxon>
        <taxon>Phaffomycetales</taxon>
        <taxon>Wickerhamomycetaceae</taxon>
        <taxon>Wickerhamomyces</taxon>
    </lineage>
</organism>
<feature type="domain" description="Mitochondrial adapter protein MCP1 transmembrane" evidence="3">
    <location>
        <begin position="214"/>
        <end position="322"/>
    </location>
</feature>